<sequence length="288" mass="31538">MSEERDDQVLLYARWLIWVFCLDDHIESRTAPQAVDTLFTGLLHRTGAPGAPAGPPGGPEHPIVTALAGLWRQTSHGMTSDWIGRFHRHLREQYTGCLNEHHLRRTNTVPTVAEYPLLRRRSSGLWLYDLPEAILCVELPPAFAATALWQELIRHISDAANWCNDILSCPKEATDGLTVNYLLVARHHLGLTAPAAVHWLTARITDRLDRAAALGRRIPATAARLGLPPATVRAVSRVACAALNFPAAYLTWALCSARYTRDLSVNTPAASSADPWTTAPGTMGPPSG</sequence>
<dbReference type="SUPFAM" id="SSF48576">
    <property type="entry name" value="Terpenoid synthases"/>
    <property type="match status" value="1"/>
</dbReference>
<dbReference type="PANTHER" id="PTHR35201">
    <property type="entry name" value="TERPENE SYNTHASE"/>
    <property type="match status" value="1"/>
</dbReference>
<keyword evidence="2" id="KW-0460">Magnesium</keyword>
<dbReference type="InterPro" id="IPR034686">
    <property type="entry name" value="Terpene_cyclase-like_2"/>
</dbReference>
<dbReference type="InterPro" id="IPR008949">
    <property type="entry name" value="Isoprenoid_synthase_dom_sf"/>
</dbReference>
<dbReference type="Gene3D" id="1.10.600.10">
    <property type="entry name" value="Farnesyl Diphosphate Synthase"/>
    <property type="match status" value="1"/>
</dbReference>
<keyword evidence="4" id="KW-0614">Plasmid</keyword>
<evidence type="ECO:0000256" key="3">
    <source>
        <dbReference type="SAM" id="MobiDB-lite"/>
    </source>
</evidence>
<protein>
    <recommendedName>
        <fullName evidence="2">Terpene synthase</fullName>
        <ecNumber evidence="2">4.2.3.-</ecNumber>
    </recommendedName>
</protein>
<keyword evidence="2" id="KW-0479">Metal-binding</keyword>
<dbReference type="SFLD" id="SFLDG01020">
    <property type="entry name" value="Terpene_Cyclase_Like_2"/>
    <property type="match status" value="1"/>
</dbReference>
<comment type="similarity">
    <text evidence="2">Belongs to the terpene synthase family.</text>
</comment>
<dbReference type="Pfam" id="PF19086">
    <property type="entry name" value="Terpene_syn_C_2"/>
    <property type="match status" value="1"/>
</dbReference>
<dbReference type="AlphaFoldDB" id="D5SJG7"/>
<evidence type="ECO:0000313" key="4">
    <source>
        <dbReference type="EMBL" id="EFG04060.2"/>
    </source>
</evidence>
<dbReference type="EMBL" id="CM000914">
    <property type="protein sequence ID" value="EFG04060.2"/>
    <property type="molecule type" value="Genomic_DNA"/>
</dbReference>
<name>D5SJG7_STRCL</name>
<evidence type="ECO:0000313" key="5">
    <source>
        <dbReference type="Proteomes" id="UP000002357"/>
    </source>
</evidence>
<dbReference type="eggNOG" id="ENOG5033S8Y">
    <property type="taxonomic scope" value="Bacteria"/>
</dbReference>
<accession>D5SJG7</accession>
<organism evidence="4 5">
    <name type="scientific">Streptomyces clavuligerus</name>
    <dbReference type="NCBI Taxonomy" id="1901"/>
    <lineage>
        <taxon>Bacteria</taxon>
        <taxon>Bacillati</taxon>
        <taxon>Actinomycetota</taxon>
        <taxon>Actinomycetes</taxon>
        <taxon>Kitasatosporales</taxon>
        <taxon>Streptomycetaceae</taxon>
        <taxon>Streptomyces</taxon>
    </lineage>
</organism>
<dbReference type="EC" id="4.2.3.-" evidence="2"/>
<evidence type="ECO:0000256" key="2">
    <source>
        <dbReference type="RuleBase" id="RU366034"/>
    </source>
</evidence>
<reference evidence="4 5" key="1">
    <citation type="journal article" date="2010" name="Genome Biol. Evol.">
        <title>The sequence of a 1.8-mb bacterial linear plasmid reveals a rich evolutionary reservoir of secondary metabolic pathways.</title>
        <authorList>
            <person name="Medema M.H."/>
            <person name="Trefzer A."/>
            <person name="Kovalchuk A."/>
            <person name="van den Berg M."/>
            <person name="Mueller U."/>
            <person name="Heijne W."/>
            <person name="Wu L."/>
            <person name="Alam M.T."/>
            <person name="Ronning C.M."/>
            <person name="Nierman W.C."/>
            <person name="Bovenberg R.A.L."/>
            <person name="Breitling R."/>
            <person name="Takano E."/>
        </authorList>
    </citation>
    <scope>NUCLEOTIDE SEQUENCE [LARGE SCALE GENOMIC DNA]</scope>
    <source>
        <strain evidence="5">ATCC 27064 / DSM 738 / JCM 4710 / NBRC 13307 / NCIMB 12785 / NRRL 3585 / VKM Ac-602</strain>
        <plasmid evidence="4">pSCL4</plasmid>
    </source>
</reference>
<dbReference type="SFLD" id="SFLDS00005">
    <property type="entry name" value="Isoprenoid_Synthase_Type_I"/>
    <property type="match status" value="1"/>
</dbReference>
<dbReference type="Proteomes" id="UP000002357">
    <property type="component" value="Plasmid pSCL4"/>
</dbReference>
<comment type="cofactor">
    <cofactor evidence="2">
        <name>Mg(2+)</name>
        <dbReference type="ChEBI" id="CHEBI:18420"/>
    </cofactor>
</comment>
<proteinExistence type="inferred from homology"/>
<keyword evidence="1 2" id="KW-0456">Lyase</keyword>
<gene>
    <name evidence="4" type="ORF">SCLAV_p0571</name>
</gene>
<dbReference type="PANTHER" id="PTHR35201:SF4">
    <property type="entry name" value="BETA-PINACENE SYNTHASE-RELATED"/>
    <property type="match status" value="1"/>
</dbReference>
<evidence type="ECO:0000256" key="1">
    <source>
        <dbReference type="ARBA" id="ARBA00023239"/>
    </source>
</evidence>
<dbReference type="GO" id="GO:0010333">
    <property type="term" value="F:terpene synthase activity"/>
    <property type="evidence" value="ECO:0007669"/>
    <property type="project" value="InterPro"/>
</dbReference>
<dbReference type="GO" id="GO:0046872">
    <property type="term" value="F:metal ion binding"/>
    <property type="evidence" value="ECO:0007669"/>
    <property type="project" value="UniProtKB-KW"/>
</dbReference>
<feature type="region of interest" description="Disordered" evidence="3">
    <location>
        <begin position="267"/>
        <end position="288"/>
    </location>
</feature>
<geneLocation type="plasmid" evidence="4 5">
    <name>pSCL4</name>
</geneLocation>
<keyword evidence="5" id="KW-1185">Reference proteome</keyword>